<proteinExistence type="predicted"/>
<dbReference type="RefSeq" id="WP_183800106.1">
    <property type="nucleotide sequence ID" value="NZ_JACIEE010000002.1"/>
</dbReference>
<organism evidence="1 2">
    <name type="scientific">Mycoplana azooxidifex</name>
    <dbReference type="NCBI Taxonomy" id="1636188"/>
    <lineage>
        <taxon>Bacteria</taxon>
        <taxon>Pseudomonadati</taxon>
        <taxon>Pseudomonadota</taxon>
        <taxon>Alphaproteobacteria</taxon>
        <taxon>Hyphomicrobiales</taxon>
        <taxon>Rhizobiaceae</taxon>
        <taxon>Mycoplana</taxon>
    </lineage>
</organism>
<name>A0A7W6GI62_9HYPH</name>
<dbReference type="Proteomes" id="UP000574761">
    <property type="component" value="Unassembled WGS sequence"/>
</dbReference>
<protein>
    <submittedName>
        <fullName evidence="1">Uncharacterized protein</fullName>
    </submittedName>
</protein>
<dbReference type="EMBL" id="JACIEE010000002">
    <property type="protein sequence ID" value="MBB3975872.1"/>
    <property type="molecule type" value="Genomic_DNA"/>
</dbReference>
<gene>
    <name evidence="1" type="ORF">GGQ64_001059</name>
</gene>
<keyword evidence="2" id="KW-1185">Reference proteome</keyword>
<comment type="caution">
    <text evidence="1">The sequence shown here is derived from an EMBL/GenBank/DDBJ whole genome shotgun (WGS) entry which is preliminary data.</text>
</comment>
<evidence type="ECO:0000313" key="1">
    <source>
        <dbReference type="EMBL" id="MBB3975872.1"/>
    </source>
</evidence>
<sequence>MADKSTFSAEEWNRLMKGVMAAGIAVTAADPSGLWGMLKEGMASSRALLGAKQGTGATQLSTAIVEAFERSEDRNAARDGLQATLKGAKPDEIKTRCIEAVRQAAAIVDAKAPADAAGFKSWLLQISQSVAEAAKEGGFMGFGGTPVSDAEKATVAEISGALKVA</sequence>
<accession>A0A7W6GI62</accession>
<evidence type="ECO:0000313" key="2">
    <source>
        <dbReference type="Proteomes" id="UP000574761"/>
    </source>
</evidence>
<reference evidence="1 2" key="1">
    <citation type="submission" date="2020-08" db="EMBL/GenBank/DDBJ databases">
        <title>Genomic Encyclopedia of Type Strains, Phase IV (KMG-IV): sequencing the most valuable type-strain genomes for metagenomic binning, comparative biology and taxonomic classification.</title>
        <authorList>
            <person name="Goeker M."/>
        </authorList>
    </citation>
    <scope>NUCLEOTIDE SEQUENCE [LARGE SCALE GENOMIC DNA]</scope>
    <source>
        <strain evidence="1 2">DSM 100211</strain>
    </source>
</reference>
<dbReference type="AlphaFoldDB" id="A0A7W6GI62"/>